<dbReference type="PANTHER" id="PTHR28535:SF1">
    <property type="entry name" value="PROTEIN ZGRF1"/>
    <property type="match status" value="1"/>
</dbReference>
<evidence type="ECO:0000313" key="8">
    <source>
        <dbReference type="Proteomes" id="UP000887567"/>
    </source>
</evidence>
<dbReference type="PANTHER" id="PTHR28535">
    <property type="entry name" value="ZINC FINGER GRF-TYPE CONTAINING 1"/>
    <property type="match status" value="1"/>
</dbReference>
<dbReference type="PROSITE" id="PS51999">
    <property type="entry name" value="ZF_GRF"/>
    <property type="match status" value="1"/>
</dbReference>
<feature type="region of interest" description="Disordered" evidence="5">
    <location>
        <begin position="396"/>
        <end position="428"/>
    </location>
</feature>
<dbReference type="OrthoDB" id="5989518at2759"/>
<evidence type="ECO:0000256" key="1">
    <source>
        <dbReference type="ARBA" id="ARBA00022723"/>
    </source>
</evidence>
<evidence type="ECO:0000256" key="4">
    <source>
        <dbReference type="PROSITE-ProRule" id="PRU01343"/>
    </source>
</evidence>
<dbReference type="GO" id="GO:0008270">
    <property type="term" value="F:zinc ion binding"/>
    <property type="evidence" value="ECO:0007669"/>
    <property type="project" value="UniProtKB-KW"/>
</dbReference>
<dbReference type="RefSeq" id="XP_028513464.1">
    <property type="nucleotide sequence ID" value="XM_028657663.1"/>
</dbReference>
<dbReference type="GO" id="GO:0035861">
    <property type="term" value="C:site of double-strand break"/>
    <property type="evidence" value="ECO:0007669"/>
    <property type="project" value="TreeGrafter"/>
</dbReference>
<keyword evidence="1" id="KW-0479">Metal-binding</keyword>
<dbReference type="InterPro" id="IPR018838">
    <property type="entry name" value="ZGRF1-like_N"/>
</dbReference>
<dbReference type="EnsemblMetazoa" id="XM_028657663.1">
    <property type="protein sequence ID" value="XP_028513464.1"/>
    <property type="gene ID" value="LOC110234429"/>
</dbReference>
<organism evidence="7 8">
    <name type="scientific">Exaiptasia diaphana</name>
    <name type="common">Tropical sea anemone</name>
    <name type="synonym">Aiptasia pulchella</name>
    <dbReference type="NCBI Taxonomy" id="2652724"/>
    <lineage>
        <taxon>Eukaryota</taxon>
        <taxon>Metazoa</taxon>
        <taxon>Cnidaria</taxon>
        <taxon>Anthozoa</taxon>
        <taxon>Hexacorallia</taxon>
        <taxon>Actiniaria</taxon>
        <taxon>Aiptasiidae</taxon>
        <taxon>Exaiptasia</taxon>
    </lineage>
</organism>
<name>A0A913YEJ8_EXADI</name>
<evidence type="ECO:0000256" key="2">
    <source>
        <dbReference type="ARBA" id="ARBA00022771"/>
    </source>
</evidence>
<evidence type="ECO:0000256" key="3">
    <source>
        <dbReference type="ARBA" id="ARBA00022833"/>
    </source>
</evidence>
<keyword evidence="3" id="KW-0862">Zinc</keyword>
<dbReference type="GO" id="GO:0005634">
    <property type="term" value="C:nucleus"/>
    <property type="evidence" value="ECO:0007669"/>
    <property type="project" value="TreeGrafter"/>
</dbReference>
<dbReference type="Proteomes" id="UP000887567">
    <property type="component" value="Unplaced"/>
</dbReference>
<dbReference type="AlphaFoldDB" id="A0A913YEJ8"/>
<feature type="region of interest" description="Disordered" evidence="5">
    <location>
        <begin position="517"/>
        <end position="601"/>
    </location>
</feature>
<dbReference type="KEGG" id="epa:110234429"/>
<dbReference type="Pfam" id="PF06839">
    <property type="entry name" value="Zn_ribbon_GRF"/>
    <property type="match status" value="1"/>
</dbReference>
<feature type="domain" description="GRF-type" evidence="6">
    <location>
        <begin position="776"/>
        <end position="817"/>
    </location>
</feature>
<protein>
    <recommendedName>
        <fullName evidence="6">GRF-type domain-containing protein</fullName>
    </recommendedName>
</protein>
<dbReference type="InterPro" id="IPR052800">
    <property type="entry name" value="DNA_Repair_Helicase_ZGRF1"/>
</dbReference>
<keyword evidence="8" id="KW-1185">Reference proteome</keyword>
<dbReference type="Pfam" id="PF10382">
    <property type="entry name" value="ZGRF1-like_N"/>
    <property type="match status" value="1"/>
</dbReference>
<dbReference type="InterPro" id="IPR010666">
    <property type="entry name" value="Znf_GRF"/>
</dbReference>
<accession>A0A913YEJ8</accession>
<sequence>MQNKEYSVLYTHQKTKKRKTWQDGILLFQKSNNKVILYDDQRTLLDSLFISNRQICCGMDLESDKYLITIEEEKNDTVATSHQANVNPRQALPRNYSLPSVRRKGFQPPKFTATEKRPHPGPDTTVGPPDKRFKLLIEDDGRQHIPSKPGIVTRDQFFSLYSQQRDQTTSIPRNFASHSVNDSNTIAKGNSRSLYTLKDKENTISECTFNNRSDCQSKRNSSQILALFSSNSNSTFQYSRQGMENYPTELTTDKPTFCGNPSEENKSTLQKTAPSLFNSFGNATKRVDALFESLCREKENNLVHKTGSHSLLTSFGNDDGLSEEKENELKQESIKHMISHLEPAKSAIGLIQEKENGLQEGPAPFFNSYHSNRNGLFNKSKSSYSTTPYLLELSTDNSTSQHDNNTHKPTLNKESYSVFPSQQGPGLDRHQASMWDGSSDMFQVPDIDYDMSDLSDSMGSDFYTHNMAGLDTTSRQSEQEKTDLMTSWKGSLTSDTVRRDSVVPATRLHGTSQFMAGSSASTLTTSEEDKFDLSGWEGNNTRQQGCSGGISQRVPKLKTRRRDPMTSCPTSSHITLYPEVETSSSSLNHHDSANKDFLNQSSPEEITPQFDAQSSFSSQSLSTNRFQVMPVETSSFQSKFSNQNRRVGLRKTGGSSSVGFLPGSKITSQRPSPVTVFNRSSLTDSNIIKETMMGELVFPSSKECDDNVKPCRQVTLPITFTSEQHYRHTMKAALREHLNIILFELAQSFHAGLRKVNISQYGSLDQDTHHDDRPRCSHGVATLRTVKKDGPNKGRLFYCCPGPTNSKCKLFKWANECKTQVASTNREQSQASRPTLSTTQEITSYFRTQNVSLYCECHLIIKKKTKKYGQDKYRYSKRNLADDGAVGPGKTVMYLELSRRETSTAYSKDDIWIVSSSLTFEKHSTFVAKSTYFGPYSSGELEISPISCYSPSKWQSGDVVFALHGYNAANELMCIDNIDDNVKSAYMPLLPRLLTKYEY</sequence>
<evidence type="ECO:0000259" key="6">
    <source>
        <dbReference type="PROSITE" id="PS51999"/>
    </source>
</evidence>
<feature type="compositionally biased region" description="Polar residues" evidence="5">
    <location>
        <begin position="396"/>
        <end position="424"/>
    </location>
</feature>
<proteinExistence type="predicted"/>
<dbReference type="GO" id="GO:0006302">
    <property type="term" value="P:double-strand break repair"/>
    <property type="evidence" value="ECO:0007669"/>
    <property type="project" value="TreeGrafter"/>
</dbReference>
<reference evidence="7" key="1">
    <citation type="submission" date="2022-11" db="UniProtKB">
        <authorList>
            <consortium name="EnsemblMetazoa"/>
        </authorList>
    </citation>
    <scope>IDENTIFICATION</scope>
</reference>
<dbReference type="OMA" id="KWANECK"/>
<feature type="region of interest" description="Disordered" evidence="5">
    <location>
        <begin position="99"/>
        <end position="130"/>
    </location>
</feature>
<dbReference type="GeneID" id="110234429"/>
<evidence type="ECO:0000313" key="7">
    <source>
        <dbReference type="EnsemblMetazoa" id="XP_028513464.1"/>
    </source>
</evidence>
<keyword evidence="2 4" id="KW-0863">Zinc-finger</keyword>
<evidence type="ECO:0000256" key="5">
    <source>
        <dbReference type="SAM" id="MobiDB-lite"/>
    </source>
</evidence>